<dbReference type="PANTHER" id="PTHR14625:SF3">
    <property type="entry name" value="MICROCEPHALIN"/>
    <property type="match status" value="1"/>
</dbReference>
<comment type="caution">
    <text evidence="3">The sequence shown here is derived from an EMBL/GenBank/DDBJ whole genome shotgun (WGS) entry which is preliminary data.</text>
</comment>
<dbReference type="InterPro" id="IPR001357">
    <property type="entry name" value="BRCT_dom"/>
</dbReference>
<dbReference type="PROSITE" id="PS50172">
    <property type="entry name" value="BRCT"/>
    <property type="match status" value="2"/>
</dbReference>
<feature type="domain" description="BRCT" evidence="2">
    <location>
        <begin position="92"/>
        <end position="186"/>
    </location>
</feature>
<name>A0ABP0FBZ1_CLALP</name>
<feature type="compositionally biased region" description="Low complexity" evidence="1">
    <location>
        <begin position="298"/>
        <end position="307"/>
    </location>
</feature>
<feature type="compositionally biased region" description="Polar residues" evidence="1">
    <location>
        <begin position="560"/>
        <end position="570"/>
    </location>
</feature>
<evidence type="ECO:0000313" key="4">
    <source>
        <dbReference type="Proteomes" id="UP001642483"/>
    </source>
</evidence>
<feature type="domain" description="BRCT" evidence="2">
    <location>
        <begin position="708"/>
        <end position="800"/>
    </location>
</feature>
<dbReference type="Pfam" id="PF00533">
    <property type="entry name" value="BRCT"/>
    <property type="match status" value="1"/>
</dbReference>
<proteinExistence type="predicted"/>
<feature type="region of interest" description="Disordered" evidence="1">
    <location>
        <begin position="629"/>
        <end position="662"/>
    </location>
</feature>
<feature type="region of interest" description="Disordered" evidence="1">
    <location>
        <begin position="288"/>
        <end position="308"/>
    </location>
</feature>
<dbReference type="Gene3D" id="3.40.50.10190">
    <property type="entry name" value="BRCT domain"/>
    <property type="match status" value="2"/>
</dbReference>
<dbReference type="SUPFAM" id="SSF52113">
    <property type="entry name" value="BRCT domain"/>
    <property type="match status" value="2"/>
</dbReference>
<feature type="compositionally biased region" description="Basic residues" evidence="1">
    <location>
        <begin position="653"/>
        <end position="662"/>
    </location>
</feature>
<protein>
    <recommendedName>
        <fullName evidence="2">BRCT domain-containing protein</fullName>
    </recommendedName>
</protein>
<accession>A0ABP0FBZ1</accession>
<dbReference type="InterPro" id="IPR022047">
    <property type="entry name" value="Microcephalin-like"/>
</dbReference>
<dbReference type="EMBL" id="CAWYQH010000035">
    <property type="protein sequence ID" value="CAK8676906.1"/>
    <property type="molecule type" value="Genomic_DNA"/>
</dbReference>
<evidence type="ECO:0000256" key="1">
    <source>
        <dbReference type="SAM" id="MobiDB-lite"/>
    </source>
</evidence>
<evidence type="ECO:0000313" key="3">
    <source>
        <dbReference type="EMBL" id="CAK8676906.1"/>
    </source>
</evidence>
<gene>
    <name evidence="3" type="ORF">CVLEPA_LOCUS6327</name>
</gene>
<dbReference type="Proteomes" id="UP001642483">
    <property type="component" value="Unassembled WGS sequence"/>
</dbReference>
<dbReference type="SMART" id="SM00292">
    <property type="entry name" value="BRCT"/>
    <property type="match status" value="2"/>
</dbReference>
<feature type="region of interest" description="Disordered" evidence="1">
    <location>
        <begin position="521"/>
        <end position="577"/>
    </location>
</feature>
<feature type="compositionally biased region" description="Polar residues" evidence="1">
    <location>
        <begin position="522"/>
        <end position="539"/>
    </location>
</feature>
<reference evidence="3 4" key="1">
    <citation type="submission" date="2024-02" db="EMBL/GenBank/DDBJ databases">
        <authorList>
            <person name="Daric V."/>
            <person name="Darras S."/>
        </authorList>
    </citation>
    <scope>NUCLEOTIDE SEQUENCE [LARGE SCALE GENOMIC DNA]</scope>
</reference>
<dbReference type="InterPro" id="IPR036420">
    <property type="entry name" value="BRCT_dom_sf"/>
</dbReference>
<dbReference type="CDD" id="cd17736">
    <property type="entry name" value="BRCT_microcephalin_rpt2"/>
    <property type="match status" value="1"/>
</dbReference>
<evidence type="ECO:0000259" key="2">
    <source>
        <dbReference type="PROSITE" id="PS50172"/>
    </source>
</evidence>
<organism evidence="3 4">
    <name type="scientific">Clavelina lepadiformis</name>
    <name type="common">Light-bulb sea squirt</name>
    <name type="synonym">Ascidia lepadiformis</name>
    <dbReference type="NCBI Taxonomy" id="159417"/>
    <lineage>
        <taxon>Eukaryota</taxon>
        <taxon>Metazoa</taxon>
        <taxon>Chordata</taxon>
        <taxon>Tunicata</taxon>
        <taxon>Ascidiacea</taxon>
        <taxon>Aplousobranchia</taxon>
        <taxon>Clavelinidae</taxon>
        <taxon>Clavelina</taxon>
    </lineage>
</organism>
<keyword evidence="4" id="KW-1185">Reference proteome</keyword>
<sequence>MSSTDLNSFINGHDSVVASASLAKTPLKLNKNHEDHIEMITPSSRLPKPFDNLTHLTRYTSFSSSSPKTPSTASPFNNAWVGTPNSFIQNIPESNILSGCVGFVDVWSRDGCDNRSLLFARILLRMGATIVKKFTKNEPITHLIFKDGHKSYLQKAKSRQIKIVSCLWVERCRVTQTWVNESSYTFNDSSYKPPKKFREMQPLDPEEEHIKSVKRVRRKQAREEKQTARRAVRFLSSPKDGSGLENGPLASDTPYFPTSKSYRFFHPYIVAETPNESIQRKLKRMKEGKPIFSPPSSPLSSDASQSSILVTSNNGQDDVEDIETLESQIKPLPFSADSSAELHISDQDDIGSEKPLMAMTSTQTSQKSDMELTCIDLKGETNSDERTLPNVSRIVNSRNSEDSTLNFHLSVSSRMSTRSCDSSASLHHQRNQSDKINSLEHAIENTLKEGANFHEDLLKYPTESKQSHRKTRRILHNDDVINPASLLISPHQLKQGPRRSQRRSSVNASLAISSYLAKASKRQPTLLQSVDESGSNSRDSFVLPPVRHFPLKTRGGRQRYFSSPTAASVTDDNDDQLSDARADTCIHRTRRQSLSTAYEDNNSDREAADNLKHKDESCVGVLQEVPRNVRSVYMRKRHRESSSSSSSNGSIRRPTRKSSRKYMRINLDGTDSVCAKQGFLTHPRQSSDEFRNCLRTPNQGISVDKLTQRRRKAKKCAVMVLTSFHTEERLAMEKIVRKLGRFRIHTSVKDESVTHVVCGAARRTMNVLCAISRGLWLLSKEWITASSDAGYWLDEHSYEVSYFPTARHTRLQRCSLPSWKFSVFSSLDGHVYIAPDTKPPNVSQLTRSQMIIRVPLWS</sequence>
<dbReference type="CDD" id="cd17716">
    <property type="entry name" value="BRCT_microcephalin_rpt1"/>
    <property type="match status" value="1"/>
</dbReference>
<dbReference type="PANTHER" id="PTHR14625">
    <property type="entry name" value="MICROCEPHALIN"/>
    <property type="match status" value="1"/>
</dbReference>
<dbReference type="Pfam" id="PF12738">
    <property type="entry name" value="PTCB-BRCT"/>
    <property type="match status" value="1"/>
</dbReference>